<accession>A0A8X8ANR4</accession>
<evidence type="ECO:0000256" key="5">
    <source>
        <dbReference type="ARBA" id="ARBA00022989"/>
    </source>
</evidence>
<dbReference type="PROSITE" id="PS51352">
    <property type="entry name" value="THIOREDOXIN_2"/>
    <property type="match status" value="1"/>
</dbReference>
<dbReference type="Pfam" id="PF00085">
    <property type="entry name" value="Thioredoxin"/>
    <property type="match status" value="1"/>
</dbReference>
<evidence type="ECO:0000313" key="10">
    <source>
        <dbReference type="Proteomes" id="UP000886885"/>
    </source>
</evidence>
<dbReference type="Pfam" id="PF07970">
    <property type="entry name" value="COPIIcoated_ERV"/>
    <property type="match status" value="1"/>
</dbReference>
<dbReference type="InterPro" id="IPR013766">
    <property type="entry name" value="Thioredoxin_domain"/>
</dbReference>
<keyword evidence="10" id="KW-1185">Reference proteome</keyword>
<dbReference type="Pfam" id="PF13850">
    <property type="entry name" value="ERGIC_N"/>
    <property type="match status" value="1"/>
</dbReference>
<dbReference type="GO" id="GO:0005783">
    <property type="term" value="C:endoplasmic reticulum"/>
    <property type="evidence" value="ECO:0007669"/>
    <property type="project" value="TreeGrafter"/>
</dbReference>
<dbReference type="CDD" id="cd02961">
    <property type="entry name" value="PDI_a_family"/>
    <property type="match status" value="1"/>
</dbReference>
<keyword evidence="4" id="KW-0732">Signal</keyword>
<dbReference type="FunFam" id="3.40.30.10:FF:000174">
    <property type="entry name" value="Protein disulfide-isomerase 5-4"/>
    <property type="match status" value="1"/>
</dbReference>
<dbReference type="AlphaFoldDB" id="A0A8X8ANR4"/>
<dbReference type="InterPro" id="IPR039542">
    <property type="entry name" value="Erv_N"/>
</dbReference>
<evidence type="ECO:0000256" key="2">
    <source>
        <dbReference type="ARBA" id="ARBA00006347"/>
    </source>
</evidence>
<keyword evidence="6 7" id="KW-0472">Membrane</keyword>
<evidence type="ECO:0000256" key="3">
    <source>
        <dbReference type="ARBA" id="ARBA00022692"/>
    </source>
</evidence>
<dbReference type="OrthoDB" id="72053at2759"/>
<evidence type="ECO:0000256" key="7">
    <source>
        <dbReference type="SAM" id="Phobius"/>
    </source>
</evidence>
<feature type="transmembrane region" description="Helical" evidence="7">
    <location>
        <begin position="518"/>
        <end position="540"/>
    </location>
</feature>
<evidence type="ECO:0000256" key="6">
    <source>
        <dbReference type="ARBA" id="ARBA00023136"/>
    </source>
</evidence>
<evidence type="ECO:0000256" key="4">
    <source>
        <dbReference type="ARBA" id="ARBA00022729"/>
    </source>
</evidence>
<dbReference type="EMBL" id="JAAWWB010000002">
    <property type="protein sequence ID" value="KAG6790590.1"/>
    <property type="molecule type" value="Genomic_DNA"/>
</dbReference>
<dbReference type="PANTHER" id="PTHR10984:SF37">
    <property type="entry name" value="PROTEIN DISULFIDE-ISOMERASE 5-3"/>
    <property type="match status" value="1"/>
</dbReference>
<evidence type="ECO:0000313" key="9">
    <source>
        <dbReference type="EMBL" id="KAG6790590.1"/>
    </source>
</evidence>
<keyword evidence="5 7" id="KW-1133">Transmembrane helix</keyword>
<comment type="similarity">
    <text evidence="2">Belongs to the protein disulfide isomerase family.</text>
</comment>
<organism evidence="9 10">
    <name type="scientific">Populus tomentosa</name>
    <name type="common">Chinese white poplar</name>
    <dbReference type="NCBI Taxonomy" id="118781"/>
    <lineage>
        <taxon>Eukaryota</taxon>
        <taxon>Viridiplantae</taxon>
        <taxon>Streptophyta</taxon>
        <taxon>Embryophyta</taxon>
        <taxon>Tracheophyta</taxon>
        <taxon>Spermatophyta</taxon>
        <taxon>Magnoliopsida</taxon>
        <taxon>eudicotyledons</taxon>
        <taxon>Gunneridae</taxon>
        <taxon>Pentapetalae</taxon>
        <taxon>rosids</taxon>
        <taxon>fabids</taxon>
        <taxon>Malpighiales</taxon>
        <taxon>Salicaceae</taxon>
        <taxon>Saliceae</taxon>
        <taxon>Populus</taxon>
    </lineage>
</organism>
<dbReference type="PANTHER" id="PTHR10984">
    <property type="entry name" value="ENDOPLASMIC RETICULUM-GOLGI INTERMEDIATE COMPARTMENT PROTEIN"/>
    <property type="match status" value="1"/>
</dbReference>
<comment type="caution">
    <text evidence="9">The sequence shown here is derived from an EMBL/GenBank/DDBJ whole genome shotgun (WGS) entry which is preliminary data.</text>
</comment>
<dbReference type="GO" id="GO:0016020">
    <property type="term" value="C:membrane"/>
    <property type="evidence" value="ECO:0007669"/>
    <property type="project" value="UniProtKB-SubCell"/>
</dbReference>
<dbReference type="InterPro" id="IPR012936">
    <property type="entry name" value="Erv_C"/>
</dbReference>
<comment type="subcellular location">
    <subcellularLocation>
        <location evidence="1">Membrane</location>
        <topology evidence="1">Single-pass membrane protein</topology>
    </subcellularLocation>
</comment>
<proteinExistence type="inferred from homology"/>
<feature type="transmembrane region" description="Helical" evidence="7">
    <location>
        <begin position="20"/>
        <end position="44"/>
    </location>
</feature>
<name>A0A8X8ANR4_POPTO</name>
<reference evidence="9" key="1">
    <citation type="journal article" date="2020" name="bioRxiv">
        <title>Hybrid origin of Populus tomentosa Carr. identified through genome sequencing and phylogenomic analysis.</title>
        <authorList>
            <person name="An X."/>
            <person name="Gao K."/>
            <person name="Chen Z."/>
            <person name="Li J."/>
            <person name="Yang X."/>
            <person name="Yang X."/>
            <person name="Zhou J."/>
            <person name="Guo T."/>
            <person name="Zhao T."/>
            <person name="Huang S."/>
            <person name="Miao D."/>
            <person name="Khan W.U."/>
            <person name="Rao P."/>
            <person name="Ye M."/>
            <person name="Lei B."/>
            <person name="Liao W."/>
            <person name="Wang J."/>
            <person name="Ji L."/>
            <person name="Li Y."/>
            <person name="Guo B."/>
            <person name="Mustafa N.S."/>
            <person name="Li S."/>
            <person name="Yun Q."/>
            <person name="Keller S.R."/>
            <person name="Mao J."/>
            <person name="Zhang R."/>
            <person name="Strauss S.H."/>
        </authorList>
    </citation>
    <scope>NUCLEOTIDE SEQUENCE</scope>
    <source>
        <strain evidence="9">GM15</strain>
        <tissue evidence="9">Leaf</tissue>
    </source>
</reference>
<evidence type="ECO:0000256" key="1">
    <source>
        <dbReference type="ARBA" id="ARBA00004167"/>
    </source>
</evidence>
<dbReference type="Proteomes" id="UP000886885">
    <property type="component" value="Chromosome 1D"/>
</dbReference>
<feature type="domain" description="Thioredoxin" evidence="8">
    <location>
        <begin position="135"/>
        <end position="283"/>
    </location>
</feature>
<gene>
    <name evidence="9" type="ORF">POTOM_006748</name>
</gene>
<dbReference type="InterPro" id="IPR045888">
    <property type="entry name" value="Erv"/>
</dbReference>
<evidence type="ECO:0000259" key="8">
    <source>
        <dbReference type="PROSITE" id="PS51352"/>
    </source>
</evidence>
<dbReference type="GO" id="GO:0030134">
    <property type="term" value="C:COPII-coated ER to Golgi transport vesicle"/>
    <property type="evidence" value="ECO:0007669"/>
    <property type="project" value="TreeGrafter"/>
</dbReference>
<protein>
    <recommendedName>
        <fullName evidence="8">Thioredoxin domain-containing protein</fullName>
    </recommendedName>
</protein>
<keyword evidence="3 7" id="KW-0812">Transmembrane</keyword>
<sequence length="556" mass="62737">MVSTNKLKSVDFYRKIPRDLTEASLSGAGLSIVAALAMVFLFGMELNNYLTVDTSTSVIVDNSSDGEFLRIDFNLSFPSLSCEFASVDVSDVLGTNRLNITKTIRKFSIDHDLKPTGSEFHSGPVLHHINHGDEVDEGSSEGSVSLKAHNFDQYTHQYPILVVNFYAPWCYWSNRLKPSWEKAAKIIRERYDPEIDGRILLAKVDCTEEGDLCRRYFLDQCFLTCNLISIGGTKWNHIQGYPSIRIFRKGSDLRDDHGHHDHESYYGDRDTDSLVKTMEGLVAPIAMESQRHALEHKPENATEHVKRPAPSAGGCRIEGYVRVKKVNLPFCMEINGIDPMVACRYAAYLFMMDMIKIIKQDDRSIIIQPSSDSHNIVVPGNLMISARSGAHSFDSTQMNLSHVISHFSFGMKVLPRVMSDVKRLIPHIGRSHDKLNGRSFINHRDVGANVTIEHYLQVVKTEVVTRRSSAEHKLIEEYEYTAHSSLAQTVYMPTAKFHFELSPMQVLITENPKSFSHFITNVCAIIGGVFTVAGILDSILHNTFRMMKKVELGKNF</sequence>